<dbReference type="Pfam" id="PF00203">
    <property type="entry name" value="Ribosomal_S19"/>
    <property type="match status" value="1"/>
</dbReference>
<feature type="transmembrane region" description="Helical" evidence="1">
    <location>
        <begin position="21"/>
        <end position="40"/>
    </location>
</feature>
<dbReference type="PANTHER" id="PTHR11880">
    <property type="entry name" value="RIBOSOMAL PROTEIN S19P FAMILY MEMBER"/>
    <property type="match status" value="1"/>
</dbReference>
<dbReference type="PROSITE" id="PS00323">
    <property type="entry name" value="RIBOSOMAL_S19"/>
    <property type="match status" value="1"/>
</dbReference>
<organism evidence="2">
    <name type="scientific">Ombrophytum subterraneum</name>
    <dbReference type="NCBI Taxonomy" id="50155"/>
    <lineage>
        <taxon>Eukaryota</taxon>
        <taxon>Viridiplantae</taxon>
        <taxon>Streptophyta</taxon>
        <taxon>Embryophyta</taxon>
        <taxon>Tracheophyta</taxon>
        <taxon>Spermatophyta</taxon>
        <taxon>Magnoliopsida</taxon>
        <taxon>eudicotyledons</taxon>
        <taxon>Gunneridae</taxon>
        <taxon>Pentapetalae</taxon>
        <taxon>Santalales</taxon>
        <taxon>Balanophoraceae</taxon>
        <taxon>Ombrophytum</taxon>
    </lineage>
</organism>
<dbReference type="EMBL" id="MT834847">
    <property type="protein sequence ID" value="QVX31437.1"/>
    <property type="molecule type" value="Genomic_DNA"/>
</dbReference>
<dbReference type="InterPro" id="IPR020934">
    <property type="entry name" value="Ribosomal_uS19_CS"/>
</dbReference>
<dbReference type="GO" id="GO:0005763">
    <property type="term" value="C:mitochondrial small ribosomal subunit"/>
    <property type="evidence" value="ECO:0007669"/>
    <property type="project" value="TreeGrafter"/>
</dbReference>
<sequence>MKKFISNNLLKKIIKTKTIITWSRVSIIIPIMLGCTIIIYNGKKHLPIYIINSIIGHKLGEFSITLNFINLNKKDNISYI</sequence>
<name>A0A8E7MIP7_9MAGN</name>
<dbReference type="GO" id="GO:0006412">
    <property type="term" value="P:translation"/>
    <property type="evidence" value="ECO:0007669"/>
    <property type="project" value="InterPro"/>
</dbReference>
<keyword evidence="1" id="KW-0472">Membrane</keyword>
<dbReference type="HAMAP" id="MF_00531">
    <property type="entry name" value="Ribosomal_uS19"/>
    <property type="match status" value="1"/>
</dbReference>
<accession>A0A8E7MIP7</accession>
<keyword evidence="2" id="KW-0934">Plastid</keyword>
<gene>
    <name evidence="2" type="primary">rps19</name>
</gene>
<feature type="transmembrane region" description="Helical" evidence="1">
    <location>
        <begin position="46"/>
        <end position="69"/>
    </location>
</feature>
<dbReference type="AlphaFoldDB" id="A0A8E7MIP7"/>
<keyword evidence="2" id="KW-0689">Ribosomal protein</keyword>
<dbReference type="PROSITE" id="PS51257">
    <property type="entry name" value="PROKAR_LIPOPROTEIN"/>
    <property type="match status" value="1"/>
</dbReference>
<dbReference type="GO" id="GO:0003723">
    <property type="term" value="F:RNA binding"/>
    <property type="evidence" value="ECO:0007669"/>
    <property type="project" value="InterPro"/>
</dbReference>
<protein>
    <submittedName>
        <fullName evidence="2">Ribosomal protein S19</fullName>
    </submittedName>
</protein>
<keyword evidence="1" id="KW-1133">Transmembrane helix</keyword>
<dbReference type="GO" id="GO:0003735">
    <property type="term" value="F:structural constituent of ribosome"/>
    <property type="evidence" value="ECO:0007669"/>
    <property type="project" value="InterPro"/>
</dbReference>
<keyword evidence="2" id="KW-0687">Ribonucleoprotein</keyword>
<geneLocation type="plastid" evidence="2"/>
<dbReference type="PANTHER" id="PTHR11880:SF8">
    <property type="entry name" value="SMALL RIBOSOMAL SUBUNIT PROTEIN US19M"/>
    <property type="match status" value="1"/>
</dbReference>
<dbReference type="GO" id="GO:0000028">
    <property type="term" value="P:ribosomal small subunit assembly"/>
    <property type="evidence" value="ECO:0007669"/>
    <property type="project" value="TreeGrafter"/>
</dbReference>
<reference evidence="2" key="1">
    <citation type="submission" date="2020-07" db="EMBL/GenBank/DDBJ databases">
        <title>Plastomes in the holoparasitic family Balanophoraceae: extremely high AT content, severe gene content reduction, and two independent genetic code changes.</title>
        <authorList>
            <person name="Ceriotti L.F."/>
            <person name="Roulet M.E."/>
            <person name="Sanchez-Puerta M.V."/>
        </authorList>
    </citation>
    <scope>NUCLEOTIDE SEQUENCE</scope>
    <source>
        <tissue evidence="2">Tuber</tissue>
    </source>
</reference>
<evidence type="ECO:0000313" key="2">
    <source>
        <dbReference type="EMBL" id="QVX31437.1"/>
    </source>
</evidence>
<proteinExistence type="inferred from homology"/>
<dbReference type="PIRSF" id="PIRSF002144">
    <property type="entry name" value="Ribosomal_S19"/>
    <property type="match status" value="1"/>
</dbReference>
<evidence type="ECO:0000256" key="1">
    <source>
        <dbReference type="SAM" id="Phobius"/>
    </source>
</evidence>
<keyword evidence="1" id="KW-0812">Transmembrane</keyword>
<dbReference type="InterPro" id="IPR002222">
    <property type="entry name" value="Ribosomal_uS19"/>
</dbReference>